<proteinExistence type="inferred from homology"/>
<name>A0ABN6XA77_9CELL</name>
<feature type="transmembrane region" description="Helical" evidence="7">
    <location>
        <begin position="12"/>
        <end position="34"/>
    </location>
</feature>
<accession>A0ABN6XA77</accession>
<sequence length="205" mass="22081">MTGEWLMSLSAVAVCLTIAAVVFLEAAVFLGFFLPAETFVIVGGILASQGVVPVWVLFVVVAGCALGGSIVGFVVGRRAGPRLLRSRLLRSHERQVSWMNRTLEKRARTALVVGQFVTFFRAMMPALAGISTMGFRQFVVFTTFGTSAWAAVTLALGYFAGASLSRFHPALGPLVVAVAVLGALATVVWWTIRRRRRRAVPQLAV</sequence>
<reference evidence="10" key="1">
    <citation type="journal article" date="2019" name="Int. J. Syst. Evol. Microbiol.">
        <title>The Global Catalogue of Microorganisms (GCM) 10K type strain sequencing project: providing services to taxonomists for standard genome sequencing and annotation.</title>
        <authorList>
            <consortium name="The Broad Institute Genomics Platform"/>
            <consortium name="The Broad Institute Genome Sequencing Center for Infectious Disease"/>
            <person name="Wu L."/>
            <person name="Ma J."/>
        </authorList>
    </citation>
    <scope>NUCLEOTIDE SEQUENCE [LARGE SCALE GENOMIC DNA]</scope>
    <source>
        <strain evidence="10">NBRC 108565</strain>
    </source>
</reference>
<evidence type="ECO:0000313" key="10">
    <source>
        <dbReference type="Proteomes" id="UP001321475"/>
    </source>
</evidence>
<keyword evidence="5 7" id="KW-1133">Transmembrane helix</keyword>
<gene>
    <name evidence="9" type="ORF">GCM10025865_11290</name>
</gene>
<dbReference type="RefSeq" id="WP_286218909.1">
    <property type="nucleotide sequence ID" value="NZ_AP027729.1"/>
</dbReference>
<keyword evidence="6 7" id="KW-0472">Membrane</keyword>
<feature type="transmembrane region" description="Helical" evidence="7">
    <location>
        <begin position="138"/>
        <end position="159"/>
    </location>
</feature>
<dbReference type="PANTHER" id="PTHR30353">
    <property type="entry name" value="INNER MEMBRANE PROTEIN DEDA-RELATED"/>
    <property type="match status" value="1"/>
</dbReference>
<evidence type="ECO:0000256" key="2">
    <source>
        <dbReference type="ARBA" id="ARBA00010792"/>
    </source>
</evidence>
<comment type="subcellular location">
    <subcellularLocation>
        <location evidence="1 7">Cell membrane</location>
        <topology evidence="1 7">Multi-pass membrane protein</topology>
    </subcellularLocation>
</comment>
<comment type="similarity">
    <text evidence="2 7">Belongs to the DedA family.</text>
</comment>
<evidence type="ECO:0000259" key="8">
    <source>
        <dbReference type="Pfam" id="PF09335"/>
    </source>
</evidence>
<evidence type="ECO:0000256" key="6">
    <source>
        <dbReference type="ARBA" id="ARBA00023136"/>
    </source>
</evidence>
<protein>
    <recommendedName>
        <fullName evidence="8">VTT domain-containing protein</fullName>
    </recommendedName>
</protein>
<feature type="transmembrane region" description="Helical" evidence="7">
    <location>
        <begin position="54"/>
        <end position="75"/>
    </location>
</feature>
<keyword evidence="10" id="KW-1185">Reference proteome</keyword>
<organism evidence="9 10">
    <name type="scientific">Paraoerskovia sediminicola</name>
    <dbReference type="NCBI Taxonomy" id="1138587"/>
    <lineage>
        <taxon>Bacteria</taxon>
        <taxon>Bacillati</taxon>
        <taxon>Actinomycetota</taxon>
        <taxon>Actinomycetes</taxon>
        <taxon>Micrococcales</taxon>
        <taxon>Cellulomonadaceae</taxon>
        <taxon>Paraoerskovia</taxon>
    </lineage>
</organism>
<dbReference type="Proteomes" id="UP001321475">
    <property type="component" value="Chromosome"/>
</dbReference>
<keyword evidence="3 7" id="KW-1003">Cell membrane</keyword>
<dbReference type="InterPro" id="IPR032818">
    <property type="entry name" value="DedA-like"/>
</dbReference>
<dbReference type="InterPro" id="IPR032816">
    <property type="entry name" value="VTT_dom"/>
</dbReference>
<evidence type="ECO:0000256" key="1">
    <source>
        <dbReference type="ARBA" id="ARBA00004651"/>
    </source>
</evidence>
<evidence type="ECO:0000256" key="7">
    <source>
        <dbReference type="RuleBase" id="RU367016"/>
    </source>
</evidence>
<evidence type="ECO:0000313" key="9">
    <source>
        <dbReference type="EMBL" id="BDZ41830.1"/>
    </source>
</evidence>
<keyword evidence="4 7" id="KW-0812">Transmembrane</keyword>
<dbReference type="PANTHER" id="PTHR30353:SF0">
    <property type="entry name" value="TRANSMEMBRANE PROTEIN"/>
    <property type="match status" value="1"/>
</dbReference>
<feature type="transmembrane region" description="Helical" evidence="7">
    <location>
        <begin position="171"/>
        <end position="192"/>
    </location>
</feature>
<evidence type="ECO:0000256" key="5">
    <source>
        <dbReference type="ARBA" id="ARBA00022989"/>
    </source>
</evidence>
<evidence type="ECO:0000256" key="4">
    <source>
        <dbReference type="ARBA" id="ARBA00022692"/>
    </source>
</evidence>
<dbReference type="Pfam" id="PF09335">
    <property type="entry name" value="VTT_dom"/>
    <property type="match status" value="1"/>
</dbReference>
<feature type="domain" description="VTT" evidence="8">
    <location>
        <begin position="34"/>
        <end position="158"/>
    </location>
</feature>
<evidence type="ECO:0000256" key="3">
    <source>
        <dbReference type="ARBA" id="ARBA00022475"/>
    </source>
</evidence>
<dbReference type="EMBL" id="AP027729">
    <property type="protein sequence ID" value="BDZ41830.1"/>
    <property type="molecule type" value="Genomic_DNA"/>
</dbReference>